<name>A0A420HSY0_9PEZI</name>
<dbReference type="OrthoDB" id="3563138at2759"/>
<dbReference type="InterPro" id="IPR012337">
    <property type="entry name" value="RNaseH-like_sf"/>
</dbReference>
<sequence>MISLNAIIQENPTKSISYCFKIMNTKLGEMRTELPIELQTIPFMRSKIMLACTGVEHCQETFPNPPKDLGNIISSFASSIRAKEAIEKDSSTYWTDRRFHRQDTPNKNYSATKSFHKPRCYVCNKENCRSWRHNSEEEKETARKHHVNHKGFKNFDNSSPKFRKRFDQSLCKYEGDAADEEYENAFALDTKFDEENMEYSIETEHSDFEFADSHYLTSSTSFLSTSNRYSSDKFAGFLIDTGAAKHLSVGEAQIIALQKLDQRIKINDLNKNEEWTVHFGIGEITAKRITTVSTAIGNINFYIFNTKTPFLISLEDLKVCGFYLNNLTNTLENANGKIQIPIIIRWGHAFLPYIPTLATYLIDAIEIDDEAFLTDKELSQLHRRFGHPSAKRLSCILERTGHDFNEEFLQHLNKICHHCQMHGKPPGRFRFRLKDDDIDFNAIIIVEIFYISDNGESLPVIHVLDEATRFQSGEFLKNETSQEVWEKLKMCWINTYVGPPDMIVTDAGKNLTSKEFQYNAQTISISVKTVPVEAHNSIGIVERYHEPIRRAYLIIRQELPNISKQASLRMAFKAINDTAGPRGLVSTLLVLGSYCRISGSDAPAMSVEQRANAYKRAMEEVRRLRADRQIRDALNTRNGPIISTIKSLPLQSKVLVLREGNLGKKALWKGSYTLLGIDGNTCLVQLHDDNERPTEFRITSVKPYFDNPDKQVNKADFSNALSGAEEQSKGADNDKRSLLRVQPKRSAGRPNRYAIYFKNEPIFQSFFQGDLPRDGFKTSRQIECTEICKRMFTSYVTRDQIPQGTKFNKS</sequence>
<dbReference type="EMBL" id="MCFK01005093">
    <property type="protein sequence ID" value="RKF60459.1"/>
    <property type="molecule type" value="Genomic_DNA"/>
</dbReference>
<feature type="domain" description="Integrase catalytic" evidence="3">
    <location>
        <begin position="422"/>
        <end position="611"/>
    </location>
</feature>
<dbReference type="GO" id="GO:0015074">
    <property type="term" value="P:DNA integration"/>
    <property type="evidence" value="ECO:0007669"/>
    <property type="project" value="InterPro"/>
</dbReference>
<dbReference type="Gene3D" id="3.30.420.10">
    <property type="entry name" value="Ribonuclease H-like superfamily/Ribonuclease H"/>
    <property type="match status" value="1"/>
</dbReference>
<protein>
    <recommendedName>
        <fullName evidence="3">Integrase catalytic domain-containing protein</fullName>
    </recommendedName>
</protein>
<feature type="non-terminal residue" evidence="4">
    <location>
        <position position="810"/>
    </location>
</feature>
<evidence type="ECO:0000256" key="1">
    <source>
        <dbReference type="ARBA" id="ARBA00022884"/>
    </source>
</evidence>
<proteinExistence type="predicted"/>
<feature type="compositionally biased region" description="Basic and acidic residues" evidence="2">
    <location>
        <begin position="726"/>
        <end position="737"/>
    </location>
</feature>
<dbReference type="Proteomes" id="UP000286134">
    <property type="component" value="Unassembled WGS sequence"/>
</dbReference>
<reference evidence="4 5" key="1">
    <citation type="journal article" date="2018" name="BMC Genomics">
        <title>Comparative genome analyses reveal sequence features reflecting distinct modes of host-adaptation between dicot and monocot powdery mildew.</title>
        <authorList>
            <person name="Wu Y."/>
            <person name="Ma X."/>
            <person name="Pan Z."/>
            <person name="Kale S.D."/>
            <person name="Song Y."/>
            <person name="King H."/>
            <person name="Zhang Q."/>
            <person name="Presley C."/>
            <person name="Deng X."/>
            <person name="Wei C.I."/>
            <person name="Xiao S."/>
        </authorList>
    </citation>
    <scope>NUCLEOTIDE SEQUENCE [LARGE SCALE GENOMIC DNA]</scope>
    <source>
        <strain evidence="4">UMSG2</strain>
    </source>
</reference>
<evidence type="ECO:0000313" key="4">
    <source>
        <dbReference type="EMBL" id="RKF60459.1"/>
    </source>
</evidence>
<dbReference type="SUPFAM" id="SSF53098">
    <property type="entry name" value="Ribonuclease H-like"/>
    <property type="match status" value="1"/>
</dbReference>
<feature type="region of interest" description="Disordered" evidence="2">
    <location>
        <begin position="723"/>
        <end position="745"/>
    </location>
</feature>
<dbReference type="InterPro" id="IPR001584">
    <property type="entry name" value="Integrase_cat-core"/>
</dbReference>
<dbReference type="GO" id="GO:0005634">
    <property type="term" value="C:nucleus"/>
    <property type="evidence" value="ECO:0007669"/>
    <property type="project" value="UniProtKB-ARBA"/>
</dbReference>
<dbReference type="PROSITE" id="PS50994">
    <property type="entry name" value="INTEGRASE"/>
    <property type="match status" value="1"/>
</dbReference>
<keyword evidence="1" id="KW-0694">RNA-binding</keyword>
<comment type="caution">
    <text evidence="4">The sequence shown here is derived from an EMBL/GenBank/DDBJ whole genome shotgun (WGS) entry which is preliminary data.</text>
</comment>
<dbReference type="InterPro" id="IPR036397">
    <property type="entry name" value="RNaseH_sf"/>
</dbReference>
<evidence type="ECO:0000256" key="2">
    <source>
        <dbReference type="SAM" id="MobiDB-lite"/>
    </source>
</evidence>
<dbReference type="GO" id="GO:0003723">
    <property type="term" value="F:RNA binding"/>
    <property type="evidence" value="ECO:0007669"/>
    <property type="project" value="UniProtKB-KW"/>
</dbReference>
<evidence type="ECO:0000313" key="5">
    <source>
        <dbReference type="Proteomes" id="UP000286134"/>
    </source>
</evidence>
<accession>A0A420HSY0</accession>
<organism evidence="4 5">
    <name type="scientific">Erysiphe neolycopersici</name>
    <dbReference type="NCBI Taxonomy" id="212602"/>
    <lineage>
        <taxon>Eukaryota</taxon>
        <taxon>Fungi</taxon>
        <taxon>Dikarya</taxon>
        <taxon>Ascomycota</taxon>
        <taxon>Pezizomycotina</taxon>
        <taxon>Leotiomycetes</taxon>
        <taxon>Erysiphales</taxon>
        <taxon>Erysiphaceae</taxon>
        <taxon>Erysiphe</taxon>
    </lineage>
</organism>
<keyword evidence="5" id="KW-1185">Reference proteome</keyword>
<evidence type="ECO:0000259" key="3">
    <source>
        <dbReference type="PROSITE" id="PS50994"/>
    </source>
</evidence>
<gene>
    <name evidence="4" type="ORF">OnM2_050063</name>
</gene>
<dbReference type="STRING" id="212602.A0A420HSY0"/>
<dbReference type="AlphaFoldDB" id="A0A420HSY0"/>